<sequence length="391" mass="44686">MVHFSEYYNEGVYTTLKGNYIFIPKNRFQVLTKEVWNKIDYLDHHPHIMQITGFPDLEDDEGGLNGFLIESNETVFPIGAGFDMGCGFRVIHIPRKWKEVRLELNFLHQCLTNGVSGFPIDINDINMIMDDPINWLNMREVIGKSPEYPLFEYDQERPTHLSLEEVSKNLVQIPSGNHFVEFRYVHSIEDTSFTNRYGIYEGDLMVFIHSGSDISIKRTFMRYFAMIHARLGLGNIKLNYNGYKVQVPLQTDLAQEFLADAERASRLAFANRSAITHIIAETLQSPVQVLLDNTHSSIRAVGNKVQHRHSVQTYMGFKGEDIAVIAGTASHDCVLVKRSGQYPFLNHGVGSGGDQEADSYFNIEEVLSHGSQLGWYHTVLRIHPWLAMRNN</sequence>
<reference evidence="10 11" key="1">
    <citation type="submission" date="2024-09" db="EMBL/GenBank/DDBJ databases">
        <authorList>
            <person name="Sun Q."/>
            <person name="Mori K."/>
        </authorList>
    </citation>
    <scope>NUCLEOTIDE SEQUENCE [LARGE SCALE GENOMIC DNA]</scope>
    <source>
        <strain evidence="10 11">JCM 11201</strain>
    </source>
</reference>
<keyword evidence="4" id="KW-0479">Metal-binding</keyword>
<comment type="catalytic activity">
    <reaction evidence="9">
        <text>a 3'-end 3'-phospho-ribonucleotide-RNA + a 5'-end dephospho-ribonucleoside-RNA + GTP = a ribonucleotidyl-ribonucleotide-RNA + GMP + diphosphate</text>
        <dbReference type="Rhea" id="RHEA:68076"/>
        <dbReference type="Rhea" id="RHEA-COMP:10463"/>
        <dbReference type="Rhea" id="RHEA-COMP:13936"/>
        <dbReference type="Rhea" id="RHEA-COMP:17355"/>
        <dbReference type="ChEBI" id="CHEBI:33019"/>
        <dbReference type="ChEBI" id="CHEBI:37565"/>
        <dbReference type="ChEBI" id="CHEBI:58115"/>
        <dbReference type="ChEBI" id="CHEBI:83062"/>
        <dbReference type="ChEBI" id="CHEBI:138284"/>
        <dbReference type="ChEBI" id="CHEBI:173118"/>
        <dbReference type="EC" id="6.5.1.8"/>
    </reaction>
</comment>
<organism evidence="10 11">
    <name type="scientific">Ectobacillus funiculus</name>
    <dbReference type="NCBI Taxonomy" id="137993"/>
    <lineage>
        <taxon>Bacteria</taxon>
        <taxon>Bacillati</taxon>
        <taxon>Bacillota</taxon>
        <taxon>Bacilli</taxon>
        <taxon>Bacillales</taxon>
        <taxon>Bacillaceae</taxon>
        <taxon>Ectobacillus</taxon>
    </lineage>
</organism>
<accession>A0ABV5WJW1</accession>
<comment type="cofactor">
    <cofactor evidence="1">
        <name>Mn(2+)</name>
        <dbReference type="ChEBI" id="CHEBI:29035"/>
    </cofactor>
</comment>
<evidence type="ECO:0000313" key="11">
    <source>
        <dbReference type="Proteomes" id="UP001589609"/>
    </source>
</evidence>
<evidence type="ECO:0000256" key="7">
    <source>
        <dbReference type="ARBA" id="ARBA00023134"/>
    </source>
</evidence>
<proteinExistence type="predicted"/>
<dbReference type="SUPFAM" id="SSF103365">
    <property type="entry name" value="Hypothetical protein PH1602"/>
    <property type="match status" value="1"/>
</dbReference>
<keyword evidence="11" id="KW-1185">Reference proteome</keyword>
<evidence type="ECO:0000256" key="1">
    <source>
        <dbReference type="ARBA" id="ARBA00001936"/>
    </source>
</evidence>
<keyword evidence="8" id="KW-0464">Manganese</keyword>
<evidence type="ECO:0000256" key="8">
    <source>
        <dbReference type="ARBA" id="ARBA00023211"/>
    </source>
</evidence>
<evidence type="ECO:0000256" key="2">
    <source>
        <dbReference type="ARBA" id="ARBA00012726"/>
    </source>
</evidence>
<dbReference type="EMBL" id="JBHMAF010000150">
    <property type="protein sequence ID" value="MFB9760508.1"/>
    <property type="molecule type" value="Genomic_DNA"/>
</dbReference>
<evidence type="ECO:0000313" key="10">
    <source>
        <dbReference type="EMBL" id="MFB9760508.1"/>
    </source>
</evidence>
<keyword evidence="5" id="KW-0547">Nucleotide-binding</keyword>
<gene>
    <name evidence="10" type="ORF">ACFFMS_19490</name>
</gene>
<keyword evidence="3" id="KW-0436">Ligase</keyword>
<evidence type="ECO:0000256" key="3">
    <source>
        <dbReference type="ARBA" id="ARBA00022598"/>
    </source>
</evidence>
<dbReference type="RefSeq" id="WP_379950815.1">
    <property type="nucleotide sequence ID" value="NZ_JBHMAF010000150.1"/>
</dbReference>
<evidence type="ECO:0000256" key="4">
    <source>
        <dbReference type="ARBA" id="ARBA00022723"/>
    </source>
</evidence>
<dbReference type="EC" id="6.5.1.8" evidence="2"/>
<name>A0ABV5WJW1_9BACI</name>
<dbReference type="PANTHER" id="PTHR11118:SF1">
    <property type="entry name" value="RNA-SPLICING LIGASE RTCB HOMOLOG"/>
    <property type="match status" value="1"/>
</dbReference>
<comment type="caution">
    <text evidence="10">The sequence shown here is derived from an EMBL/GenBank/DDBJ whole genome shotgun (WGS) entry which is preliminary data.</text>
</comment>
<keyword evidence="6" id="KW-0692">RNA repair</keyword>
<dbReference type="InterPro" id="IPR036025">
    <property type="entry name" value="RtcB-like_sf"/>
</dbReference>
<dbReference type="PANTHER" id="PTHR11118">
    <property type="entry name" value="RNA-SPLICING LIGASE RTCB HOMOLOG"/>
    <property type="match status" value="1"/>
</dbReference>
<dbReference type="Proteomes" id="UP001589609">
    <property type="component" value="Unassembled WGS sequence"/>
</dbReference>
<evidence type="ECO:0000256" key="9">
    <source>
        <dbReference type="ARBA" id="ARBA00047746"/>
    </source>
</evidence>
<dbReference type="InterPro" id="IPR001233">
    <property type="entry name" value="RtcB"/>
</dbReference>
<dbReference type="Gene3D" id="3.90.1860.10">
    <property type="entry name" value="tRNA-splicing ligase RtcB"/>
    <property type="match status" value="1"/>
</dbReference>
<evidence type="ECO:0000256" key="5">
    <source>
        <dbReference type="ARBA" id="ARBA00022741"/>
    </source>
</evidence>
<evidence type="ECO:0000256" key="6">
    <source>
        <dbReference type="ARBA" id="ARBA00022800"/>
    </source>
</evidence>
<keyword evidence="7" id="KW-0342">GTP-binding</keyword>
<protein>
    <recommendedName>
        <fullName evidence="2">3'-phosphate/5'-hydroxy nucleic acid ligase</fullName>
        <ecNumber evidence="2">6.5.1.8</ecNumber>
    </recommendedName>
</protein>
<dbReference type="Pfam" id="PF01139">
    <property type="entry name" value="RtcB"/>
    <property type="match status" value="1"/>
</dbReference>